<sequence length="203" mass="21569">MASFLRVVSCNVASYTGNGCVTVDLAGGAALPPDIIALVRCPTPRRVSRPAGFRSLGAMNDHHSGDFVELLAREDLSAQIISLDVSFISLPAVAACVTLNDGMDSSELASLASGGWTNASAGHEGGGSDQSCIFRCKDEEVDATRYSILAYGESSFGIDVQLQVMTQTPFNLPAENRIRPCRPRRGFVGRSRFMLQAAKKPNG</sequence>
<comment type="caution">
    <text evidence="1">The sequence shown here is derived from an EMBL/GenBank/DDBJ whole genome shotgun (WGS) entry which is preliminary data.</text>
</comment>
<gene>
    <name evidence="1" type="ORF">THAOC_04476</name>
</gene>
<accession>K0T9V4</accession>
<protein>
    <submittedName>
        <fullName evidence="1">Uncharacterized protein</fullName>
    </submittedName>
</protein>
<reference evidence="1 2" key="1">
    <citation type="journal article" date="2012" name="Genome Biol.">
        <title>Genome and low-iron response of an oceanic diatom adapted to chronic iron limitation.</title>
        <authorList>
            <person name="Lommer M."/>
            <person name="Specht M."/>
            <person name="Roy A.S."/>
            <person name="Kraemer L."/>
            <person name="Andreson R."/>
            <person name="Gutowska M.A."/>
            <person name="Wolf J."/>
            <person name="Bergner S.V."/>
            <person name="Schilhabel M.B."/>
            <person name="Klostermeier U.C."/>
            <person name="Beiko R.G."/>
            <person name="Rosenstiel P."/>
            <person name="Hippler M."/>
            <person name="Laroche J."/>
        </authorList>
    </citation>
    <scope>NUCLEOTIDE SEQUENCE [LARGE SCALE GENOMIC DNA]</scope>
    <source>
        <strain evidence="1 2">CCMP1005</strain>
    </source>
</reference>
<evidence type="ECO:0000313" key="1">
    <source>
        <dbReference type="EMBL" id="EJK73879.1"/>
    </source>
</evidence>
<proteinExistence type="predicted"/>
<name>K0T9V4_THAOC</name>
<dbReference type="Proteomes" id="UP000266841">
    <property type="component" value="Unassembled WGS sequence"/>
</dbReference>
<keyword evidence="2" id="KW-1185">Reference proteome</keyword>
<evidence type="ECO:0000313" key="2">
    <source>
        <dbReference type="Proteomes" id="UP000266841"/>
    </source>
</evidence>
<dbReference type="EMBL" id="AGNL01004133">
    <property type="protein sequence ID" value="EJK73879.1"/>
    <property type="molecule type" value="Genomic_DNA"/>
</dbReference>
<dbReference type="AlphaFoldDB" id="K0T9V4"/>
<organism evidence="1 2">
    <name type="scientific">Thalassiosira oceanica</name>
    <name type="common">Marine diatom</name>
    <dbReference type="NCBI Taxonomy" id="159749"/>
    <lineage>
        <taxon>Eukaryota</taxon>
        <taxon>Sar</taxon>
        <taxon>Stramenopiles</taxon>
        <taxon>Ochrophyta</taxon>
        <taxon>Bacillariophyta</taxon>
        <taxon>Coscinodiscophyceae</taxon>
        <taxon>Thalassiosirophycidae</taxon>
        <taxon>Thalassiosirales</taxon>
        <taxon>Thalassiosiraceae</taxon>
        <taxon>Thalassiosira</taxon>
    </lineage>
</organism>